<keyword evidence="4" id="KW-0443">Lipid metabolism</keyword>
<dbReference type="CDD" id="cd06558">
    <property type="entry name" value="crotonase-like"/>
    <property type="match status" value="1"/>
</dbReference>
<protein>
    <submittedName>
        <fullName evidence="6">Delta 3</fullName>
    </submittedName>
</protein>
<dbReference type="InterPro" id="IPR029045">
    <property type="entry name" value="ClpP/crotonase-like_dom_sf"/>
</dbReference>
<evidence type="ECO:0000256" key="5">
    <source>
        <dbReference type="ARBA" id="ARBA00023235"/>
    </source>
</evidence>
<dbReference type="STRING" id="77020.A0A0M9VMU3"/>
<evidence type="ECO:0000256" key="1">
    <source>
        <dbReference type="ARBA" id="ARBA00005005"/>
    </source>
</evidence>
<evidence type="ECO:0000313" key="7">
    <source>
        <dbReference type="Proteomes" id="UP000037751"/>
    </source>
</evidence>
<comment type="caution">
    <text evidence="6">The sequence shown here is derived from an EMBL/GenBank/DDBJ whole genome shotgun (WGS) entry which is preliminary data.</text>
</comment>
<comment type="similarity">
    <text evidence="2">Belongs to the enoyl-CoA hydratase/isomerase family.</text>
</comment>
<dbReference type="AlphaFoldDB" id="A0A0M9VMU3"/>
<organism evidence="6 7">
    <name type="scientific">Malassezia pachydermatis</name>
    <dbReference type="NCBI Taxonomy" id="77020"/>
    <lineage>
        <taxon>Eukaryota</taxon>
        <taxon>Fungi</taxon>
        <taxon>Dikarya</taxon>
        <taxon>Basidiomycota</taxon>
        <taxon>Ustilaginomycotina</taxon>
        <taxon>Malasseziomycetes</taxon>
        <taxon>Malasseziales</taxon>
        <taxon>Malasseziaceae</taxon>
        <taxon>Malassezia</taxon>
    </lineage>
</organism>
<dbReference type="SUPFAM" id="SSF52096">
    <property type="entry name" value="ClpP/crotonase"/>
    <property type="match status" value="1"/>
</dbReference>
<dbReference type="Gene3D" id="3.90.226.10">
    <property type="entry name" value="2-enoyl-CoA Hydratase, Chain A, domain 1"/>
    <property type="match status" value="1"/>
</dbReference>
<comment type="pathway">
    <text evidence="1">Lipid metabolism; fatty acid beta-oxidation.</text>
</comment>
<evidence type="ECO:0000313" key="6">
    <source>
        <dbReference type="EMBL" id="KOS12643.1"/>
    </source>
</evidence>
<dbReference type="Pfam" id="PF00378">
    <property type="entry name" value="ECH_1"/>
    <property type="match status" value="1"/>
</dbReference>
<dbReference type="GO" id="GO:0051750">
    <property type="term" value="F:delta(3,5)-delta(2,4)-dienoyl-CoA isomerase activity"/>
    <property type="evidence" value="ECO:0007669"/>
    <property type="project" value="TreeGrafter"/>
</dbReference>
<dbReference type="RefSeq" id="XP_017990275.1">
    <property type="nucleotide sequence ID" value="XM_018134883.1"/>
</dbReference>
<dbReference type="InterPro" id="IPR001753">
    <property type="entry name" value="Enoyl-CoA_hydra/iso"/>
</dbReference>
<dbReference type="FunFam" id="1.10.12.10:FF:000004">
    <property type="entry name" value="Delta3,5-delta2,4-dienoyl-CoA isomerase"/>
    <property type="match status" value="1"/>
</dbReference>
<accession>A0A0M9VMU3</accession>
<sequence length="282" mass="30810">MSYPAPYEGFGAAEFFKLAWLSEHVLQVSFQRAPVNAFHVPMWTEMHKIFDHIRGDGDVRVVILSGEGRCFTAGLDLQDPMLLEAKENGSDVARRALNFRELIDRFQAAITSIEVCERPVIGVAHSHALGLAIDILSTVDIRYATKDTTFSIREAAIGLAADIGTLQRFPKIVGNDSVARELALTARDFNAAEAQQIGFVSQVFATRDEALRAAVATAQRIASLSPVAVVGTKMSLVHARDHSVDEGLKYMQYLNASFLQSDDLMEAIGAALSKSKPTFAKL</sequence>
<dbReference type="PANTHER" id="PTHR43149:SF1">
    <property type="entry name" value="DELTA(3,5)-DELTA(2,4)-DIENOYL-COA ISOMERASE, MITOCHONDRIAL"/>
    <property type="match status" value="1"/>
</dbReference>
<proteinExistence type="inferred from homology"/>
<evidence type="ECO:0000256" key="2">
    <source>
        <dbReference type="ARBA" id="ARBA00005254"/>
    </source>
</evidence>
<reference evidence="6 7" key="1">
    <citation type="submission" date="2015-07" db="EMBL/GenBank/DDBJ databases">
        <title>Draft Genome Sequence of Malassezia furfur CBS1878 and Malassezia pachydermatis CBS1879.</title>
        <authorList>
            <person name="Triana S."/>
            <person name="Ohm R."/>
            <person name="Gonzalez A."/>
            <person name="DeCock H."/>
            <person name="Restrepo S."/>
            <person name="Celis A."/>
        </authorList>
    </citation>
    <scope>NUCLEOTIDE SEQUENCE [LARGE SCALE GENOMIC DNA]</scope>
    <source>
        <strain evidence="6 7">CBS 1879</strain>
    </source>
</reference>
<dbReference type="GO" id="GO:0005739">
    <property type="term" value="C:mitochondrion"/>
    <property type="evidence" value="ECO:0007669"/>
    <property type="project" value="TreeGrafter"/>
</dbReference>
<gene>
    <name evidence="6" type="ORF">Malapachy_0362</name>
</gene>
<dbReference type="Gene3D" id="1.10.12.10">
    <property type="entry name" value="Lyase 2-enoyl-coa Hydratase, Chain A, domain 2"/>
    <property type="match status" value="1"/>
</dbReference>
<keyword evidence="7" id="KW-1185">Reference proteome</keyword>
<evidence type="ECO:0000256" key="3">
    <source>
        <dbReference type="ARBA" id="ARBA00022832"/>
    </source>
</evidence>
<dbReference type="OrthoDB" id="14970at2759"/>
<dbReference type="InterPro" id="IPR014748">
    <property type="entry name" value="Enoyl-CoA_hydra_C"/>
</dbReference>
<dbReference type="UniPathway" id="UPA00659"/>
<keyword evidence="5" id="KW-0413">Isomerase</keyword>
<dbReference type="GeneID" id="28726758"/>
<name>A0A0M9VMU3_9BASI</name>
<dbReference type="Proteomes" id="UP000037751">
    <property type="component" value="Unassembled WGS sequence"/>
</dbReference>
<dbReference type="InterPro" id="IPR045002">
    <property type="entry name" value="Ech1-like"/>
</dbReference>
<dbReference type="GO" id="GO:0006635">
    <property type="term" value="P:fatty acid beta-oxidation"/>
    <property type="evidence" value="ECO:0007669"/>
    <property type="project" value="UniProtKB-UniPathway"/>
</dbReference>
<evidence type="ECO:0000256" key="4">
    <source>
        <dbReference type="ARBA" id="ARBA00023098"/>
    </source>
</evidence>
<keyword evidence="3" id="KW-0276">Fatty acid metabolism</keyword>
<dbReference type="EMBL" id="LGAV01000010">
    <property type="protein sequence ID" value="KOS12643.1"/>
    <property type="molecule type" value="Genomic_DNA"/>
</dbReference>
<dbReference type="PANTHER" id="PTHR43149">
    <property type="entry name" value="ENOYL-COA HYDRATASE"/>
    <property type="match status" value="1"/>
</dbReference>
<dbReference type="VEuPathDB" id="FungiDB:Malapachy_0362"/>